<evidence type="ECO:0000313" key="6">
    <source>
        <dbReference type="Proteomes" id="UP000190256"/>
    </source>
</evidence>
<feature type="region of interest" description="Disordered" evidence="1">
    <location>
        <begin position="399"/>
        <end position="509"/>
    </location>
</feature>
<feature type="transmembrane region" description="Helical" evidence="2">
    <location>
        <begin position="91"/>
        <end position="112"/>
    </location>
</feature>
<reference evidence="3 5" key="2">
    <citation type="submission" date="2016-12" db="EMBL/GenBank/DDBJ databases">
        <title>Clostridium tepidum sp. nov., a close relative of Clostridium sporogenes and Clostridium botulinum Group I.</title>
        <authorList>
            <person name="Dobritsa A.P."/>
            <person name="Kutumbaka K."/>
            <person name="Werner K."/>
            <person name="Samadpour M."/>
        </authorList>
    </citation>
    <scope>NUCLEOTIDE SEQUENCE [LARGE SCALE GENOMIC DNA]</scope>
    <source>
        <strain evidence="3 5">PE</strain>
    </source>
</reference>
<feature type="transmembrane region" description="Helical" evidence="2">
    <location>
        <begin position="193"/>
        <end position="216"/>
    </location>
</feature>
<feature type="transmembrane region" description="Helical" evidence="2">
    <location>
        <begin position="340"/>
        <end position="360"/>
    </location>
</feature>
<evidence type="ECO:0000313" key="3">
    <source>
        <dbReference type="EMBL" id="OOO63429.1"/>
    </source>
</evidence>
<dbReference type="PANTHER" id="PTHR37814">
    <property type="entry name" value="CONSERVED MEMBRANE PROTEIN"/>
    <property type="match status" value="1"/>
</dbReference>
<dbReference type="RefSeq" id="WP_078023214.1">
    <property type="nucleotide sequence ID" value="NZ_JADPGM010000001.1"/>
</dbReference>
<feature type="compositionally biased region" description="Basic and acidic residues" evidence="1">
    <location>
        <begin position="416"/>
        <end position="441"/>
    </location>
</feature>
<evidence type="ECO:0000256" key="1">
    <source>
        <dbReference type="SAM" id="MobiDB-lite"/>
    </source>
</evidence>
<evidence type="ECO:0000256" key="2">
    <source>
        <dbReference type="SAM" id="Phobius"/>
    </source>
</evidence>
<feature type="transmembrane region" description="Helical" evidence="2">
    <location>
        <begin position="43"/>
        <end position="62"/>
    </location>
</feature>
<feature type="transmembrane region" description="Helical" evidence="2">
    <location>
        <begin position="228"/>
        <end position="252"/>
    </location>
</feature>
<organism evidence="4 6">
    <name type="scientific">Clostridium tepidum</name>
    <dbReference type="NCBI Taxonomy" id="1962263"/>
    <lineage>
        <taxon>Bacteria</taxon>
        <taxon>Bacillati</taxon>
        <taxon>Bacillota</taxon>
        <taxon>Clostridia</taxon>
        <taxon>Eubacteriales</taxon>
        <taxon>Clostridiaceae</taxon>
        <taxon>Clostridium</taxon>
    </lineage>
</organism>
<dbReference type="STRING" id="1962263.BS637_02465"/>
<protein>
    <recommendedName>
        <fullName evidence="7">Transporter</fullName>
    </recommendedName>
</protein>
<dbReference type="InterPro" id="IPR038728">
    <property type="entry name" value="YkvI-like"/>
</dbReference>
<gene>
    <name evidence="3" type="ORF">BS637_02465</name>
    <name evidence="4" type="ORF">BS638_04530</name>
</gene>
<reference evidence="4 6" key="1">
    <citation type="submission" date="2016-12" db="EMBL/GenBank/DDBJ databases">
        <title>Clostridium tepidum sp. nov., a close relative of Clostridium sporogenes and Clostridium botulinum Group I.</title>
        <authorList>
            <person name="Dobritsa A.P."/>
            <person name="Kutumbaka K.K."/>
            <person name="Werner K."/>
            <person name="Wiedmann M."/>
            <person name="Asmus A."/>
            <person name="Samadpour M."/>
        </authorList>
    </citation>
    <scope>NUCLEOTIDE SEQUENCE [LARGE SCALE GENOMIC DNA]</scope>
    <source>
        <strain evidence="4 6">IEH 97212</strain>
    </source>
</reference>
<keyword evidence="5" id="KW-1185">Reference proteome</keyword>
<keyword evidence="2" id="KW-0812">Transmembrane</keyword>
<evidence type="ECO:0000313" key="5">
    <source>
        <dbReference type="Proteomes" id="UP000190206"/>
    </source>
</evidence>
<dbReference type="EMBL" id="MRAD01000002">
    <property type="protein sequence ID" value="OOO63429.1"/>
    <property type="molecule type" value="Genomic_DNA"/>
</dbReference>
<evidence type="ECO:0008006" key="7">
    <source>
        <dbReference type="Google" id="ProtNLM"/>
    </source>
</evidence>
<dbReference type="AlphaFoldDB" id="A0A1S9IEA2"/>
<feature type="transmembrane region" description="Helical" evidence="2">
    <location>
        <begin position="316"/>
        <end position="334"/>
    </location>
</feature>
<feature type="transmembrane region" description="Helical" evidence="2">
    <location>
        <begin position="155"/>
        <end position="173"/>
    </location>
</feature>
<keyword evidence="2" id="KW-1133">Transmembrane helix</keyword>
<dbReference type="Proteomes" id="UP000190206">
    <property type="component" value="Unassembled WGS sequence"/>
</dbReference>
<dbReference type="Proteomes" id="UP000190256">
    <property type="component" value="Unassembled WGS sequence"/>
</dbReference>
<feature type="transmembrane region" description="Helical" evidence="2">
    <location>
        <begin position="12"/>
        <end position="31"/>
    </location>
</feature>
<feature type="compositionally biased region" description="Basic and acidic residues" evidence="1">
    <location>
        <begin position="486"/>
        <end position="509"/>
    </location>
</feature>
<feature type="transmembrane region" description="Helical" evidence="2">
    <location>
        <begin position="272"/>
        <end position="296"/>
    </location>
</feature>
<sequence>MGENSKSKIGFLTAFQVAAVWFGAHVGGGFATGNQTMNFFVKYGWHSIWLPAVVVIIIGLTYKESLVLAKNYGTYDYKSWSKKMYEPYDKVFSVIFEIGYLMIVLLGTGGSIAGSASLMENYGVNYLIGVLITGGIFYILTIYGSDLIRKASTIITVLILIFLTIIVIIGISSNSTNLSHLVSTKYSSASFETILYSGLRYAGYQAFVVAIVLSASDTLKSDKAINKSMLLGIILNGVMITLSCVMLLAWMPGAEKETIPILYICRQFNSNFLLFAYSAVLFLAFVSTGIGCVFGAVTRFENVFEKPLDIKKRRGLISLICMVLSMAISLFGLTKIVVVGYGYVGVIGIFAVVIPCIVVGKIKNNKFKKEQENILKEKNISNLNEDNELQEEKDNVLKEKKGKLDEEQEEQNDISTEDKGDVIKEEDNTLNDKENDTLSDQKEDELEENHEDMLKKEDDELNEKEDNVSNEDKNSISKDEEDVVKEEDNAVNKDKDNKLEENKDDDISK</sequence>
<comment type="caution">
    <text evidence="4">The sequence shown here is derived from an EMBL/GenBank/DDBJ whole genome shotgun (WGS) entry which is preliminary data.</text>
</comment>
<dbReference type="PANTHER" id="PTHR37814:SF1">
    <property type="entry name" value="MEMBRANE PROTEIN"/>
    <property type="match status" value="1"/>
</dbReference>
<name>A0A1S9IEA2_9CLOT</name>
<proteinExistence type="predicted"/>
<feature type="transmembrane region" description="Helical" evidence="2">
    <location>
        <begin position="124"/>
        <end position="143"/>
    </location>
</feature>
<evidence type="ECO:0000313" key="4">
    <source>
        <dbReference type="EMBL" id="OOO68626.1"/>
    </source>
</evidence>
<feature type="compositionally biased region" description="Basic and acidic residues" evidence="1">
    <location>
        <begin position="451"/>
        <end position="478"/>
    </location>
</feature>
<dbReference type="OrthoDB" id="4005at2"/>
<keyword evidence="2" id="KW-0472">Membrane</keyword>
<accession>A0A1S9IEA2</accession>
<dbReference type="EMBL" id="MRAE01000007">
    <property type="protein sequence ID" value="OOO68626.1"/>
    <property type="molecule type" value="Genomic_DNA"/>
</dbReference>